<name>A0ABT1PN82_9ACTN</name>
<feature type="transmembrane region" description="Helical" evidence="1">
    <location>
        <begin position="78"/>
        <end position="99"/>
    </location>
</feature>
<accession>A0ABT1PN82</accession>
<keyword evidence="3" id="KW-1185">Reference proteome</keyword>
<reference evidence="2" key="1">
    <citation type="submission" date="2022-06" db="EMBL/GenBank/DDBJ databases">
        <title>Draft genome sequence of Streptomyces sp. RB6PN25 isolated from peat swamp forest in Thailand.</title>
        <authorList>
            <person name="Duangmal K."/>
            <person name="Klaysubun C."/>
        </authorList>
    </citation>
    <scope>NUCLEOTIDE SEQUENCE</scope>
    <source>
        <strain evidence="2">RB6PN25</strain>
    </source>
</reference>
<evidence type="ECO:0000313" key="2">
    <source>
        <dbReference type="EMBL" id="MCQ4079140.1"/>
    </source>
</evidence>
<feature type="transmembrane region" description="Helical" evidence="1">
    <location>
        <begin position="51"/>
        <end position="72"/>
    </location>
</feature>
<organism evidence="2 3">
    <name type="scientific">Streptomyces humicola</name>
    <dbReference type="NCBI Taxonomy" id="2953240"/>
    <lineage>
        <taxon>Bacteria</taxon>
        <taxon>Bacillati</taxon>
        <taxon>Actinomycetota</taxon>
        <taxon>Actinomycetes</taxon>
        <taxon>Kitasatosporales</taxon>
        <taxon>Streptomycetaceae</taxon>
        <taxon>Streptomyces</taxon>
    </lineage>
</organism>
<dbReference type="EMBL" id="JANFNG010000001">
    <property type="protein sequence ID" value="MCQ4079140.1"/>
    <property type="molecule type" value="Genomic_DNA"/>
</dbReference>
<keyword evidence="1" id="KW-0812">Transmembrane</keyword>
<protein>
    <submittedName>
        <fullName evidence="2">DUF3040 domain-containing protein</fullName>
    </submittedName>
</protein>
<sequence>MSLSMHDRRVLADIEERLTEHDPQLALMLSSFGKATPLRTGLPRLLLRRHAVLLATALFLLLAALLLVAAVAVRSPVVFIAAVSMAGASASPKLIGFWLRRPRTRRAAG</sequence>
<dbReference type="Pfam" id="PF11239">
    <property type="entry name" value="DUF3040"/>
    <property type="match status" value="1"/>
</dbReference>
<dbReference type="InterPro" id="IPR021401">
    <property type="entry name" value="DUF3040"/>
</dbReference>
<proteinExistence type="predicted"/>
<dbReference type="RefSeq" id="WP_255917994.1">
    <property type="nucleotide sequence ID" value="NZ_JANFNG010000001.1"/>
</dbReference>
<dbReference type="Proteomes" id="UP001057702">
    <property type="component" value="Unassembled WGS sequence"/>
</dbReference>
<gene>
    <name evidence="2" type="ORF">NGB36_00535</name>
</gene>
<comment type="caution">
    <text evidence="2">The sequence shown here is derived from an EMBL/GenBank/DDBJ whole genome shotgun (WGS) entry which is preliminary data.</text>
</comment>
<evidence type="ECO:0000313" key="3">
    <source>
        <dbReference type="Proteomes" id="UP001057702"/>
    </source>
</evidence>
<keyword evidence="1" id="KW-1133">Transmembrane helix</keyword>
<evidence type="ECO:0000256" key="1">
    <source>
        <dbReference type="SAM" id="Phobius"/>
    </source>
</evidence>
<keyword evidence="1" id="KW-0472">Membrane</keyword>